<dbReference type="AlphaFoldDB" id="A0A246FK19"/>
<evidence type="ECO:0000256" key="3">
    <source>
        <dbReference type="ARBA" id="ARBA00022679"/>
    </source>
</evidence>
<gene>
    <name evidence="7" type="ORF">CDA63_11770</name>
</gene>
<dbReference type="InterPro" id="IPR002295">
    <property type="entry name" value="N4/N6-MTase_EcoPI_Mod-like"/>
</dbReference>
<evidence type="ECO:0000313" key="8">
    <source>
        <dbReference type="Proteomes" id="UP000197277"/>
    </source>
</evidence>
<sequence>MSEELLPLSWTTQQRQVRELVPLSYNPRTLTDEGRERLTRSILKFNLAEIPAINLDNVVLAGHQRLAVLVDLGRGEELIDVRVPNRQLTKDELDEYNLTSNVGAGQWDYESLLENFAHLDLASILDAPMLEQLAELQALTLPPAEEQAFDPTPPAVPVTVLGDVYEFQSVGRGLTHRLVCGSSTEADVLQTLLQGRLIQLTNTDPPYNVKYEGKTKDALTIENDDMGDDEFRQFLYDFYTNVYAYSAPGAPIYVFHADSEGANFRAALKDAGLKLSQCLVWVKQAFVMGRQDFHWQHEPILYGWKEGAAHPWYSDRKQTTVLHFDRPSRNADHPTMKPLDILEYLIECSSRQDEVVFDGFGGSGSLLIACEKTQRACHAIELDPRYCDVHVRRFVQFMGDNQRRFTITRNGEELSEAQLSEYVVYAATA</sequence>
<dbReference type="GO" id="GO:0009007">
    <property type="term" value="F:site-specific DNA-methyltransferase (adenine-specific) activity"/>
    <property type="evidence" value="ECO:0007669"/>
    <property type="project" value="UniProtKB-EC"/>
</dbReference>
<evidence type="ECO:0000256" key="2">
    <source>
        <dbReference type="ARBA" id="ARBA00022603"/>
    </source>
</evidence>
<evidence type="ECO:0000256" key="1">
    <source>
        <dbReference type="ARBA" id="ARBA00011900"/>
    </source>
</evidence>
<keyword evidence="8" id="KW-1185">Reference proteome</keyword>
<reference evidence="7 8" key="1">
    <citation type="submission" date="2017-06" db="EMBL/GenBank/DDBJ databases">
        <title>Hymenobacter amundsenii sp. nov. isolated from regoliths in Antarctica.</title>
        <authorList>
            <person name="Sedlacek I."/>
            <person name="Kralova S."/>
            <person name="Pantucek R."/>
            <person name="Svec P."/>
            <person name="Holochova P."/>
            <person name="Stankova E."/>
            <person name="Vrbovska V."/>
            <person name="Busse H.-J."/>
        </authorList>
    </citation>
    <scope>NUCLEOTIDE SEQUENCE [LARGE SCALE GENOMIC DNA]</scope>
    <source>
        <strain evidence="7 8">CCM 8682</strain>
    </source>
</reference>
<dbReference type="SUPFAM" id="SSF110849">
    <property type="entry name" value="ParB/Sulfiredoxin"/>
    <property type="match status" value="1"/>
</dbReference>
<comment type="caution">
    <text evidence="7">The sequence shown here is derived from an EMBL/GenBank/DDBJ whole genome shotgun (WGS) entry which is preliminary data.</text>
</comment>
<dbReference type="GO" id="GO:0003677">
    <property type="term" value="F:DNA binding"/>
    <property type="evidence" value="ECO:0007669"/>
    <property type="project" value="InterPro"/>
</dbReference>
<dbReference type="InterPro" id="IPR002941">
    <property type="entry name" value="DNA_methylase_N4/N6"/>
</dbReference>
<keyword evidence="2 7" id="KW-0489">Methyltransferase</keyword>
<evidence type="ECO:0000313" key="7">
    <source>
        <dbReference type="EMBL" id="OWP62889.1"/>
    </source>
</evidence>
<dbReference type="PIRSF" id="PIRSF036758">
    <property type="entry name" value="Aden_M_ParB"/>
    <property type="match status" value="1"/>
</dbReference>
<dbReference type="RefSeq" id="WP_088464652.1">
    <property type="nucleotide sequence ID" value="NZ_NIRR01000018.1"/>
</dbReference>
<dbReference type="GO" id="GO:0032259">
    <property type="term" value="P:methylation"/>
    <property type="evidence" value="ECO:0007669"/>
    <property type="project" value="UniProtKB-KW"/>
</dbReference>
<dbReference type="Gene3D" id="3.40.50.150">
    <property type="entry name" value="Vaccinia Virus protein VP39"/>
    <property type="match status" value="1"/>
</dbReference>
<keyword evidence="3" id="KW-0808">Transferase</keyword>
<keyword evidence="4" id="KW-0949">S-adenosyl-L-methionine</keyword>
<protein>
    <recommendedName>
        <fullName evidence="1">site-specific DNA-methyltransferase (adenine-specific)</fullName>
        <ecNumber evidence="1">2.1.1.72</ecNumber>
    </recommendedName>
</protein>
<dbReference type="EC" id="2.1.1.72" evidence="1"/>
<comment type="catalytic activity">
    <reaction evidence="5">
        <text>a 2'-deoxyadenosine in DNA + S-adenosyl-L-methionine = an N(6)-methyl-2'-deoxyadenosine in DNA + S-adenosyl-L-homocysteine + H(+)</text>
        <dbReference type="Rhea" id="RHEA:15197"/>
        <dbReference type="Rhea" id="RHEA-COMP:12418"/>
        <dbReference type="Rhea" id="RHEA-COMP:12419"/>
        <dbReference type="ChEBI" id="CHEBI:15378"/>
        <dbReference type="ChEBI" id="CHEBI:57856"/>
        <dbReference type="ChEBI" id="CHEBI:59789"/>
        <dbReference type="ChEBI" id="CHEBI:90615"/>
        <dbReference type="ChEBI" id="CHEBI:90616"/>
        <dbReference type="EC" id="2.1.1.72"/>
    </reaction>
</comment>
<feature type="domain" description="DNA methylase N-4/N-6" evidence="6">
    <location>
        <begin position="198"/>
        <end position="389"/>
    </location>
</feature>
<evidence type="ECO:0000259" key="6">
    <source>
        <dbReference type="Pfam" id="PF01555"/>
    </source>
</evidence>
<organism evidence="7 8">
    <name type="scientific">Hymenobacter amundsenii</name>
    <dbReference type="NCBI Taxonomy" id="2006685"/>
    <lineage>
        <taxon>Bacteria</taxon>
        <taxon>Pseudomonadati</taxon>
        <taxon>Bacteroidota</taxon>
        <taxon>Cytophagia</taxon>
        <taxon>Cytophagales</taxon>
        <taxon>Hymenobacteraceae</taxon>
        <taxon>Hymenobacter</taxon>
    </lineage>
</organism>
<dbReference type="PRINTS" id="PR00506">
    <property type="entry name" value="D21N6MTFRASE"/>
</dbReference>
<evidence type="ECO:0000256" key="4">
    <source>
        <dbReference type="ARBA" id="ARBA00022691"/>
    </source>
</evidence>
<dbReference type="EMBL" id="NIRR01000018">
    <property type="protein sequence ID" value="OWP62889.1"/>
    <property type="molecule type" value="Genomic_DNA"/>
</dbReference>
<name>A0A246FK19_9BACT</name>
<accession>A0A246FK19</accession>
<dbReference type="SUPFAM" id="SSF53335">
    <property type="entry name" value="S-adenosyl-L-methionine-dependent methyltransferases"/>
    <property type="match status" value="1"/>
</dbReference>
<evidence type="ECO:0000256" key="5">
    <source>
        <dbReference type="ARBA" id="ARBA00047942"/>
    </source>
</evidence>
<dbReference type="InterPro" id="IPR036086">
    <property type="entry name" value="ParB/Sulfiredoxin_sf"/>
</dbReference>
<dbReference type="GO" id="GO:0008170">
    <property type="term" value="F:N-methyltransferase activity"/>
    <property type="evidence" value="ECO:0007669"/>
    <property type="project" value="InterPro"/>
</dbReference>
<dbReference type="InterPro" id="IPR015840">
    <property type="entry name" value="DNA_MeTrfase_ParB"/>
</dbReference>
<dbReference type="Pfam" id="PF01555">
    <property type="entry name" value="N6_N4_Mtase"/>
    <property type="match status" value="1"/>
</dbReference>
<dbReference type="InterPro" id="IPR029063">
    <property type="entry name" value="SAM-dependent_MTases_sf"/>
</dbReference>
<dbReference type="Proteomes" id="UP000197277">
    <property type="component" value="Unassembled WGS sequence"/>
</dbReference>
<proteinExistence type="predicted"/>
<dbReference type="OrthoDB" id="1273118at2"/>